<evidence type="ECO:0000313" key="1">
    <source>
        <dbReference type="EMBL" id="QGX96853.1"/>
    </source>
</evidence>
<keyword evidence="2" id="KW-1185">Reference proteome</keyword>
<dbReference type="Gene3D" id="2.60.120.10">
    <property type="entry name" value="Jelly Rolls"/>
    <property type="match status" value="1"/>
</dbReference>
<name>A0A6I6IM44_9RHOB</name>
<dbReference type="InterPro" id="IPR011051">
    <property type="entry name" value="RmlC_Cupin_sf"/>
</dbReference>
<dbReference type="RefSeq" id="WP_157705293.1">
    <property type="nucleotide sequence ID" value="NZ_CP034348.1"/>
</dbReference>
<protein>
    <submittedName>
        <fullName evidence="1">Ethanolamine utilization protein EutQ</fullName>
    </submittedName>
</protein>
<dbReference type="SUPFAM" id="SSF51182">
    <property type="entry name" value="RmlC-like cupins"/>
    <property type="match status" value="1"/>
</dbReference>
<dbReference type="KEGG" id="rom:EI983_00575"/>
<dbReference type="EMBL" id="CP034348">
    <property type="protein sequence ID" value="QGX96853.1"/>
    <property type="molecule type" value="Genomic_DNA"/>
</dbReference>
<dbReference type="Proteomes" id="UP000428330">
    <property type="component" value="Chromosome"/>
</dbReference>
<proteinExistence type="predicted"/>
<dbReference type="Pfam" id="PF06249">
    <property type="entry name" value="EutQ"/>
    <property type="match status" value="1"/>
</dbReference>
<dbReference type="OrthoDB" id="3828611at2"/>
<reference evidence="2" key="1">
    <citation type="submission" date="2018-12" db="EMBL/GenBank/DDBJ databases">
        <title>Complete genome sequence of Roseovarius sp. MME-070.</title>
        <authorList>
            <person name="Nam Y.-D."/>
            <person name="Kang J."/>
            <person name="Chung W.-H."/>
            <person name="Park Y.S."/>
        </authorList>
    </citation>
    <scope>NUCLEOTIDE SEQUENCE [LARGE SCALE GENOMIC DNA]</scope>
    <source>
        <strain evidence="2">MME-070</strain>
    </source>
</reference>
<dbReference type="InterPro" id="IPR014710">
    <property type="entry name" value="RmlC-like_jellyroll"/>
</dbReference>
<gene>
    <name evidence="1" type="ORF">EI983_00575</name>
</gene>
<dbReference type="AlphaFoldDB" id="A0A6I6IM44"/>
<evidence type="ECO:0000313" key="2">
    <source>
        <dbReference type="Proteomes" id="UP000428330"/>
    </source>
</evidence>
<accession>A0A6I6IM44</accession>
<dbReference type="InterPro" id="IPR010424">
    <property type="entry name" value="EutQ"/>
</dbReference>
<sequence>MTKTTPARVVPFDQLDFAPRFDYGHMAKVTEVIGGGDGSLLGTGFGRFENAEIPWTVKYDEVLLVLEGEVTVRTAEGDLTAAPRDCIWLPNGTELTYIAESALVFYAIQPTNWAEE</sequence>
<organism evidence="1 2">
    <name type="scientific">Roseovarius faecimaris</name>
    <dbReference type="NCBI Taxonomy" id="2494550"/>
    <lineage>
        <taxon>Bacteria</taxon>
        <taxon>Pseudomonadati</taxon>
        <taxon>Pseudomonadota</taxon>
        <taxon>Alphaproteobacteria</taxon>
        <taxon>Rhodobacterales</taxon>
        <taxon>Roseobacteraceae</taxon>
        <taxon>Roseovarius</taxon>
    </lineage>
</organism>